<accession>A0AA86PDB8</accession>
<dbReference type="AlphaFoldDB" id="A0AA86PDB8"/>
<sequence length="104" mass="12397">MKRKEKNLFMERHCRYLSTIEEDSQEYDTEEISLNPLTRENSLEDFQLEEGAQQLKTLLRLTLFEVQNVKKRVNLLAYSLDCVKQNIAIIQESQLQTIDFIVRM</sequence>
<evidence type="ECO:0000313" key="3">
    <source>
        <dbReference type="Proteomes" id="UP001642409"/>
    </source>
</evidence>
<dbReference type="EMBL" id="CATOUU010000636">
    <property type="protein sequence ID" value="CAI9936473.1"/>
    <property type="molecule type" value="Genomic_DNA"/>
</dbReference>
<protein>
    <submittedName>
        <fullName evidence="2">Hypothetical_protein</fullName>
    </submittedName>
</protein>
<evidence type="ECO:0000313" key="2">
    <source>
        <dbReference type="EMBL" id="CAL6065330.1"/>
    </source>
</evidence>
<reference evidence="2 3" key="2">
    <citation type="submission" date="2024-07" db="EMBL/GenBank/DDBJ databases">
        <authorList>
            <person name="Akdeniz Z."/>
        </authorList>
    </citation>
    <scope>NUCLEOTIDE SEQUENCE [LARGE SCALE GENOMIC DNA]</scope>
</reference>
<comment type="caution">
    <text evidence="1">The sequence shown here is derived from an EMBL/GenBank/DDBJ whole genome shotgun (WGS) entry which is preliminary data.</text>
</comment>
<proteinExistence type="predicted"/>
<dbReference type="Proteomes" id="UP001642409">
    <property type="component" value="Unassembled WGS sequence"/>
</dbReference>
<dbReference type="EMBL" id="CAXDID020000254">
    <property type="protein sequence ID" value="CAL6065330.1"/>
    <property type="molecule type" value="Genomic_DNA"/>
</dbReference>
<keyword evidence="3" id="KW-1185">Reference proteome</keyword>
<gene>
    <name evidence="1" type="ORF">HINF_LOCUS24118</name>
    <name evidence="2" type="ORF">HINF_LOCUS51791</name>
</gene>
<organism evidence="1">
    <name type="scientific">Hexamita inflata</name>
    <dbReference type="NCBI Taxonomy" id="28002"/>
    <lineage>
        <taxon>Eukaryota</taxon>
        <taxon>Metamonada</taxon>
        <taxon>Diplomonadida</taxon>
        <taxon>Hexamitidae</taxon>
        <taxon>Hexamitinae</taxon>
        <taxon>Hexamita</taxon>
    </lineage>
</organism>
<reference evidence="1" key="1">
    <citation type="submission" date="2023-06" db="EMBL/GenBank/DDBJ databases">
        <authorList>
            <person name="Kurt Z."/>
        </authorList>
    </citation>
    <scope>NUCLEOTIDE SEQUENCE</scope>
</reference>
<evidence type="ECO:0000313" key="1">
    <source>
        <dbReference type="EMBL" id="CAI9936473.1"/>
    </source>
</evidence>
<name>A0AA86PDB8_9EUKA</name>